<keyword evidence="3" id="KW-1185">Reference proteome</keyword>
<feature type="transmembrane region" description="Helical" evidence="1">
    <location>
        <begin position="53"/>
        <end position="75"/>
    </location>
</feature>
<dbReference type="EMBL" id="CP044618">
    <property type="protein sequence ID" value="QRD90350.1"/>
    <property type="molecule type" value="Genomic_DNA"/>
</dbReference>
<accession>A0A7U2MVK4</accession>
<name>A0A7U2MVK4_ASPFN</name>
<evidence type="ECO:0000313" key="3">
    <source>
        <dbReference type="Proteomes" id="UP000596276"/>
    </source>
</evidence>
<keyword evidence="1" id="KW-1133">Transmembrane helix</keyword>
<keyword evidence="1" id="KW-0472">Membrane</keyword>
<proteinExistence type="predicted"/>
<keyword evidence="1" id="KW-0812">Transmembrane</keyword>
<sequence>MIHHRNHGKETDGLTPCRGLGEGTRMTIKACGFIASLQAWYRFRPPAPKLDDLSLSLSLCVYFLLAAILMSCSVYPRSSEKVNNRL</sequence>
<protein>
    <submittedName>
        <fullName evidence="2">Uncharacterized protein</fullName>
    </submittedName>
</protein>
<organism evidence="2 3">
    <name type="scientific">Aspergillus flavus (strain ATCC 200026 / FGSC A1120 / IAM 13836 / NRRL 3357 / JCM 12722 / SRRC 167)</name>
    <dbReference type="NCBI Taxonomy" id="332952"/>
    <lineage>
        <taxon>Eukaryota</taxon>
        <taxon>Fungi</taxon>
        <taxon>Dikarya</taxon>
        <taxon>Ascomycota</taxon>
        <taxon>Pezizomycotina</taxon>
        <taxon>Eurotiomycetes</taxon>
        <taxon>Eurotiomycetidae</taxon>
        <taxon>Eurotiales</taxon>
        <taxon>Aspergillaceae</taxon>
        <taxon>Aspergillus</taxon>
        <taxon>Aspergillus subgen. Circumdati</taxon>
    </lineage>
</organism>
<evidence type="ECO:0000256" key="1">
    <source>
        <dbReference type="SAM" id="Phobius"/>
    </source>
</evidence>
<gene>
    <name evidence="2" type="ORF">F9C07_4135</name>
</gene>
<reference evidence="3" key="1">
    <citation type="journal article" date="2021" name="G3 (Bethesda)">
        <title>Chromosome assembled and annotated genome sequence of Aspergillus flavus NRRL 3357.</title>
        <authorList>
            <person name="Skerker J.M."/>
            <person name="Pianalto K.M."/>
            <person name="Mondo S.J."/>
            <person name="Yang K."/>
            <person name="Arkin A.P."/>
            <person name="Keller N.P."/>
            <person name="Grigoriev I.V."/>
            <person name="Louise Glass N.L."/>
        </authorList>
    </citation>
    <scope>NUCLEOTIDE SEQUENCE [LARGE SCALE GENOMIC DNA]</scope>
    <source>
        <strain evidence="3">ATCC 200026 / FGSC A1120 / IAM 13836 / NRRL 3357 / JCM 12722 / SRRC 167</strain>
    </source>
</reference>
<dbReference type="VEuPathDB" id="FungiDB:F9C07_4135"/>
<dbReference type="Proteomes" id="UP000596276">
    <property type="component" value="Chromosome 4"/>
</dbReference>
<evidence type="ECO:0000313" key="2">
    <source>
        <dbReference type="EMBL" id="QRD90350.1"/>
    </source>
</evidence>
<dbReference type="AlphaFoldDB" id="A0A7U2MVK4"/>